<proteinExistence type="predicted"/>
<dbReference type="EMBL" id="CP136336">
    <property type="protein sequence ID" value="WOB10848.1"/>
    <property type="molecule type" value="Genomic_DNA"/>
</dbReference>
<accession>A0ABZ0D0V9</accession>
<protein>
    <submittedName>
        <fullName evidence="1">Uncharacterized protein</fullName>
    </submittedName>
</protein>
<evidence type="ECO:0000313" key="1">
    <source>
        <dbReference type="EMBL" id="WOB10848.1"/>
    </source>
</evidence>
<dbReference type="Proteomes" id="UP001303946">
    <property type="component" value="Chromosome"/>
</dbReference>
<name>A0ABZ0D0V9_9BURK</name>
<keyword evidence="2" id="KW-1185">Reference proteome</keyword>
<reference evidence="1 2" key="1">
    <citation type="submission" date="2023-10" db="EMBL/GenBank/DDBJ databases">
        <title>Bacteria for the degradation of biodegradable plastic PBAT(Polybutylene adipate terephthalate).</title>
        <authorList>
            <person name="Weon H.-Y."/>
            <person name="Yeon J."/>
        </authorList>
    </citation>
    <scope>NUCLEOTIDE SEQUENCE [LARGE SCALE GENOMIC DNA]</scope>
    <source>
        <strain evidence="1 2">SBD 7-3</strain>
    </source>
</reference>
<evidence type="ECO:0000313" key="2">
    <source>
        <dbReference type="Proteomes" id="UP001303946"/>
    </source>
</evidence>
<sequence>MQHALPFRLEPGARRMALAAFNTRQEIVWFGFKGVFEEPWAAAIHFVPTQAGMLGGGGTAVGRQNLPYSP</sequence>
<organism evidence="1 2">
    <name type="scientific">Piscinibacter gummiphilus</name>
    <dbReference type="NCBI Taxonomy" id="946333"/>
    <lineage>
        <taxon>Bacteria</taxon>
        <taxon>Pseudomonadati</taxon>
        <taxon>Pseudomonadota</taxon>
        <taxon>Betaproteobacteria</taxon>
        <taxon>Burkholderiales</taxon>
        <taxon>Sphaerotilaceae</taxon>
        <taxon>Piscinibacter</taxon>
    </lineage>
</organism>
<gene>
    <name evidence="1" type="ORF">RXV79_12525</name>
</gene>
<dbReference type="RefSeq" id="WP_316703763.1">
    <property type="nucleotide sequence ID" value="NZ_CP136336.1"/>
</dbReference>